<dbReference type="Gene3D" id="3.30.450.80">
    <property type="entry name" value="Transcription factor LuxR-like, autoinducer-binding domain"/>
    <property type="match status" value="1"/>
</dbReference>
<name>A0A501PGW4_9PROT</name>
<dbReference type="SUPFAM" id="SSF46894">
    <property type="entry name" value="C-terminal effector domain of the bipartite response regulators"/>
    <property type="match status" value="1"/>
</dbReference>
<dbReference type="GO" id="GO:0003677">
    <property type="term" value="F:DNA binding"/>
    <property type="evidence" value="ECO:0007669"/>
    <property type="project" value="UniProtKB-KW"/>
</dbReference>
<dbReference type="PANTHER" id="PTHR44688">
    <property type="entry name" value="DNA-BINDING TRANSCRIPTIONAL ACTIVATOR DEVR_DOSR"/>
    <property type="match status" value="1"/>
</dbReference>
<dbReference type="PRINTS" id="PR00038">
    <property type="entry name" value="HTHLUXR"/>
</dbReference>
<protein>
    <submittedName>
        <fullName evidence="5">LuxR family transcriptional regulator</fullName>
    </submittedName>
</protein>
<evidence type="ECO:0000259" key="4">
    <source>
        <dbReference type="PROSITE" id="PS50043"/>
    </source>
</evidence>
<dbReference type="CDD" id="cd06170">
    <property type="entry name" value="LuxR_C_like"/>
    <property type="match status" value="1"/>
</dbReference>
<sequence>MIDFSLIEEFVYLIEQTQNLKSLTDLFGSIIRQFGFDKHTCLSSVDLNHPPANSILIYEFPEIWVNRYKEKEYFKHDLVLKSIYREAKPLKWLDLEEMDDINQKIFYEAQQFGIRNGMTIPLMMPGHYPCTINIAGEFVDVDPRAYSSLHLLAVHYFNQLLLLGQSDFAPPALTPRQKECLYWAAQGKSDSDIAEILAIRARTVNYHIEKVREKFDVRTRSQSIALAISCGLLLP</sequence>
<dbReference type="Proteomes" id="UP000319148">
    <property type="component" value="Unassembled WGS sequence"/>
</dbReference>
<reference evidence="6" key="1">
    <citation type="submission" date="2019-06" db="EMBL/GenBank/DDBJ databases">
        <title>The complete genome of Emcibacter congregatus ZYLT.</title>
        <authorList>
            <person name="Zhao Z."/>
        </authorList>
    </citation>
    <scope>NUCLEOTIDE SEQUENCE [LARGE SCALE GENOMIC DNA]</scope>
    <source>
        <strain evidence="6">MCCC 1A06723</strain>
    </source>
</reference>
<dbReference type="InterPro" id="IPR005143">
    <property type="entry name" value="TF_LuxR_autoind-bd_dom"/>
</dbReference>
<dbReference type="OrthoDB" id="3170288at2"/>
<gene>
    <name evidence="5" type="ORF">FIV46_11005</name>
</gene>
<dbReference type="SMART" id="SM00421">
    <property type="entry name" value="HTH_LUXR"/>
    <property type="match status" value="1"/>
</dbReference>
<evidence type="ECO:0000313" key="6">
    <source>
        <dbReference type="Proteomes" id="UP000319148"/>
    </source>
</evidence>
<evidence type="ECO:0000313" key="5">
    <source>
        <dbReference type="EMBL" id="TPD59317.1"/>
    </source>
</evidence>
<dbReference type="AlphaFoldDB" id="A0A501PGW4"/>
<keyword evidence="2" id="KW-0238">DNA-binding</keyword>
<dbReference type="PROSITE" id="PS50043">
    <property type="entry name" value="HTH_LUXR_2"/>
    <property type="match status" value="1"/>
</dbReference>
<evidence type="ECO:0000256" key="3">
    <source>
        <dbReference type="ARBA" id="ARBA00023163"/>
    </source>
</evidence>
<dbReference type="Pfam" id="PF03472">
    <property type="entry name" value="Autoind_bind"/>
    <property type="match status" value="1"/>
</dbReference>
<evidence type="ECO:0000256" key="1">
    <source>
        <dbReference type="ARBA" id="ARBA00023015"/>
    </source>
</evidence>
<dbReference type="InterPro" id="IPR036388">
    <property type="entry name" value="WH-like_DNA-bd_sf"/>
</dbReference>
<evidence type="ECO:0000256" key="2">
    <source>
        <dbReference type="ARBA" id="ARBA00023125"/>
    </source>
</evidence>
<dbReference type="InterPro" id="IPR036693">
    <property type="entry name" value="TF_LuxR_autoind-bd_dom_sf"/>
</dbReference>
<comment type="caution">
    <text evidence="5">The sequence shown here is derived from an EMBL/GenBank/DDBJ whole genome shotgun (WGS) entry which is preliminary data.</text>
</comment>
<dbReference type="Gene3D" id="1.10.10.10">
    <property type="entry name" value="Winged helix-like DNA-binding domain superfamily/Winged helix DNA-binding domain"/>
    <property type="match status" value="1"/>
</dbReference>
<feature type="domain" description="HTH luxR-type" evidence="4">
    <location>
        <begin position="166"/>
        <end position="231"/>
    </location>
</feature>
<dbReference type="InterPro" id="IPR016032">
    <property type="entry name" value="Sig_transdc_resp-reg_C-effctor"/>
</dbReference>
<dbReference type="RefSeq" id="WP_139940981.1">
    <property type="nucleotide sequence ID" value="NZ_JBHSYP010000006.1"/>
</dbReference>
<dbReference type="InterPro" id="IPR000792">
    <property type="entry name" value="Tscrpt_reg_LuxR_C"/>
</dbReference>
<keyword evidence="6" id="KW-1185">Reference proteome</keyword>
<keyword evidence="1" id="KW-0805">Transcription regulation</keyword>
<keyword evidence="3" id="KW-0804">Transcription</keyword>
<organism evidence="5 6">
    <name type="scientific">Emcibacter nanhaiensis</name>
    <dbReference type="NCBI Taxonomy" id="1505037"/>
    <lineage>
        <taxon>Bacteria</taxon>
        <taxon>Pseudomonadati</taxon>
        <taxon>Pseudomonadota</taxon>
        <taxon>Alphaproteobacteria</taxon>
        <taxon>Emcibacterales</taxon>
        <taxon>Emcibacteraceae</taxon>
        <taxon>Emcibacter</taxon>
    </lineage>
</organism>
<dbReference type="PANTHER" id="PTHR44688:SF16">
    <property type="entry name" value="DNA-BINDING TRANSCRIPTIONAL ACTIVATOR DEVR_DOSR"/>
    <property type="match status" value="1"/>
</dbReference>
<dbReference type="EMBL" id="VFIY01000014">
    <property type="protein sequence ID" value="TPD59317.1"/>
    <property type="molecule type" value="Genomic_DNA"/>
</dbReference>
<proteinExistence type="predicted"/>
<accession>A0A501PGW4</accession>
<dbReference type="SUPFAM" id="SSF75516">
    <property type="entry name" value="Pheromone-binding domain of LuxR-like quorum-sensing transcription factors"/>
    <property type="match status" value="1"/>
</dbReference>
<dbReference type="Pfam" id="PF00196">
    <property type="entry name" value="GerE"/>
    <property type="match status" value="1"/>
</dbReference>
<dbReference type="GO" id="GO:0006355">
    <property type="term" value="P:regulation of DNA-templated transcription"/>
    <property type="evidence" value="ECO:0007669"/>
    <property type="project" value="InterPro"/>
</dbReference>